<dbReference type="AlphaFoldDB" id="X7ECK0"/>
<dbReference type="Pfam" id="PF12680">
    <property type="entry name" value="SnoaL_2"/>
    <property type="match status" value="1"/>
</dbReference>
<proteinExistence type="predicted"/>
<keyword evidence="3" id="KW-1185">Reference proteome</keyword>
<dbReference type="InterPro" id="IPR037401">
    <property type="entry name" value="SnoaL-like"/>
</dbReference>
<evidence type="ECO:0000313" key="2">
    <source>
        <dbReference type="EMBL" id="ETX12843.1"/>
    </source>
</evidence>
<reference evidence="2 3" key="1">
    <citation type="submission" date="2014-01" db="EMBL/GenBank/DDBJ databases">
        <title>Roseivivax halodurans JCM 10272 Genome Sequencing.</title>
        <authorList>
            <person name="Lai Q."/>
            <person name="Li G."/>
            <person name="Shao Z."/>
        </authorList>
    </citation>
    <scope>NUCLEOTIDE SEQUENCE [LARGE SCALE GENOMIC DNA]</scope>
    <source>
        <strain evidence="2 3">JCM 10272</strain>
    </source>
</reference>
<evidence type="ECO:0000259" key="1">
    <source>
        <dbReference type="Pfam" id="PF12680"/>
    </source>
</evidence>
<dbReference type="STRING" id="1449350.OCH239_15760"/>
<comment type="caution">
    <text evidence="2">The sequence shown here is derived from an EMBL/GenBank/DDBJ whole genome shotgun (WGS) entry which is preliminary data.</text>
</comment>
<sequence length="134" mass="14597">MTDPDADGGGYDPQGEAVLDEWRRIFIRRDWDGLPELLADDVTYHTPAEAMPLHGKDALVASLRQSFDLFGTFGYAREFVGDAGHVLEFRGSVGGAAFTGIDIISFDSAGKVTELVVMIRPMSTMMRRGGEAGR</sequence>
<dbReference type="OrthoDB" id="1163083at2"/>
<protein>
    <recommendedName>
        <fullName evidence="1">SnoaL-like domain-containing protein</fullName>
    </recommendedName>
</protein>
<dbReference type="SUPFAM" id="SSF54427">
    <property type="entry name" value="NTF2-like"/>
    <property type="match status" value="1"/>
</dbReference>
<dbReference type="Gene3D" id="3.10.450.50">
    <property type="match status" value="1"/>
</dbReference>
<dbReference type="RefSeq" id="WP_037266669.1">
    <property type="nucleotide sequence ID" value="NZ_JALZ01000049.1"/>
</dbReference>
<dbReference type="EMBL" id="JALZ01000049">
    <property type="protein sequence ID" value="ETX12843.1"/>
    <property type="molecule type" value="Genomic_DNA"/>
</dbReference>
<accession>X7ECK0</accession>
<dbReference type="Proteomes" id="UP000022447">
    <property type="component" value="Unassembled WGS sequence"/>
</dbReference>
<gene>
    <name evidence="2" type="ORF">OCH239_15760</name>
</gene>
<feature type="domain" description="SnoaL-like" evidence="1">
    <location>
        <begin position="21"/>
        <end position="114"/>
    </location>
</feature>
<evidence type="ECO:0000313" key="3">
    <source>
        <dbReference type="Proteomes" id="UP000022447"/>
    </source>
</evidence>
<dbReference type="eggNOG" id="COG3631">
    <property type="taxonomic scope" value="Bacteria"/>
</dbReference>
<dbReference type="InterPro" id="IPR032710">
    <property type="entry name" value="NTF2-like_dom_sf"/>
</dbReference>
<organism evidence="2 3">
    <name type="scientific">Roseivivax halodurans JCM 10272</name>
    <dbReference type="NCBI Taxonomy" id="1449350"/>
    <lineage>
        <taxon>Bacteria</taxon>
        <taxon>Pseudomonadati</taxon>
        <taxon>Pseudomonadota</taxon>
        <taxon>Alphaproteobacteria</taxon>
        <taxon>Rhodobacterales</taxon>
        <taxon>Roseobacteraceae</taxon>
        <taxon>Roseivivax</taxon>
    </lineage>
</organism>
<name>X7ECK0_9RHOB</name>